<dbReference type="RefSeq" id="WP_283213746.1">
    <property type="nucleotide sequence ID" value="NZ_JASGBI010000001.1"/>
</dbReference>
<comment type="caution">
    <text evidence="4">The sequence shown here is derived from an EMBL/GenBank/DDBJ whole genome shotgun (WGS) entry which is preliminary data.</text>
</comment>
<evidence type="ECO:0000313" key="4">
    <source>
        <dbReference type="EMBL" id="MDI9240410.1"/>
    </source>
</evidence>
<evidence type="ECO:0000259" key="3">
    <source>
        <dbReference type="Pfam" id="PF14451"/>
    </source>
</evidence>
<feature type="domain" description="Ubiquitin Mut7-C" evidence="3">
    <location>
        <begin position="19"/>
        <end position="95"/>
    </location>
</feature>
<feature type="compositionally biased region" description="Basic and acidic residues" evidence="1">
    <location>
        <begin position="214"/>
        <end position="251"/>
    </location>
</feature>
<organism evidence="4 5">
    <name type="scientific">Lysobacter stagni</name>
    <dbReference type="NCBI Taxonomy" id="3045172"/>
    <lineage>
        <taxon>Bacteria</taxon>
        <taxon>Pseudomonadati</taxon>
        <taxon>Pseudomonadota</taxon>
        <taxon>Gammaproteobacteria</taxon>
        <taxon>Lysobacterales</taxon>
        <taxon>Lysobacteraceae</taxon>
        <taxon>Lysobacter</taxon>
    </lineage>
</organism>
<accession>A0ABT6XKX2</accession>
<proteinExistence type="predicted"/>
<keyword evidence="5" id="KW-1185">Reference proteome</keyword>
<evidence type="ECO:0000313" key="5">
    <source>
        <dbReference type="Proteomes" id="UP001321580"/>
    </source>
</evidence>
<feature type="domain" description="Mut7-C RNAse" evidence="2">
    <location>
        <begin position="281"/>
        <end position="304"/>
    </location>
</feature>
<dbReference type="InterPro" id="IPR002782">
    <property type="entry name" value="Mut7-C_RNAse_dom"/>
</dbReference>
<name>A0ABT6XKX2_9GAMM</name>
<sequence length="312" mass="35839">MRLHRRACIDAVATQQHQCEFRFYEELGDFLAPERRKRSFRHVFDGTPSVKDRIESLGVPHTEVDLILVDGEPVPFTHRLTGGERVAVYPMFERFELGGNNHLRPKPLREPRFVLDVHLGRLASYLRLLGFDTLYRNDYDDDELLAISQAQRRILLTRDTGLLKRSALTHGAFLHATDPRRQLREVLDRFQLDARIAPFTRCARCNGPVDAMAPDEHDTDRVPPREREPHRTPPRKRDPDPGDPSERDPGHAPDIGDPAPPPPGKLDPGKLGRRTAQWPLRLSQCRDCRQVYWPGSHLTRLRQRLAEVGVPI</sequence>
<feature type="region of interest" description="Disordered" evidence="1">
    <location>
        <begin position="207"/>
        <end position="272"/>
    </location>
</feature>
<dbReference type="EMBL" id="JASGBI010000001">
    <property type="protein sequence ID" value="MDI9240410.1"/>
    <property type="molecule type" value="Genomic_DNA"/>
</dbReference>
<evidence type="ECO:0000259" key="2">
    <source>
        <dbReference type="Pfam" id="PF01927"/>
    </source>
</evidence>
<dbReference type="InterPro" id="IPR027798">
    <property type="entry name" value="Ub_Mut7C"/>
</dbReference>
<dbReference type="Proteomes" id="UP001321580">
    <property type="component" value="Unassembled WGS sequence"/>
</dbReference>
<gene>
    <name evidence="4" type="ORF">QLQ15_16000</name>
</gene>
<dbReference type="Pfam" id="PF01927">
    <property type="entry name" value="Mut7-C"/>
    <property type="match status" value="2"/>
</dbReference>
<feature type="domain" description="Mut7-C RNAse" evidence="2">
    <location>
        <begin position="111"/>
        <end position="230"/>
    </location>
</feature>
<dbReference type="PANTHER" id="PTHR39081">
    <property type="entry name" value="MUT7-C DOMAIN-CONTAINING PROTEIN"/>
    <property type="match status" value="1"/>
</dbReference>
<dbReference type="Pfam" id="PF14451">
    <property type="entry name" value="Ub-Mut7C"/>
    <property type="match status" value="1"/>
</dbReference>
<evidence type="ECO:0000256" key="1">
    <source>
        <dbReference type="SAM" id="MobiDB-lite"/>
    </source>
</evidence>
<reference evidence="4 5" key="1">
    <citation type="submission" date="2023-05" db="EMBL/GenBank/DDBJ databases">
        <title>Lysobacter sp. strain LF1 Genome sequencing and assembly.</title>
        <authorList>
            <person name="Jung Y."/>
        </authorList>
    </citation>
    <scope>NUCLEOTIDE SEQUENCE [LARGE SCALE GENOMIC DNA]</scope>
    <source>
        <strain evidence="4 5">LF1</strain>
    </source>
</reference>
<protein>
    <submittedName>
        <fullName evidence="4">Mut7-C RNAse domain-containing protein</fullName>
    </submittedName>
</protein>
<dbReference type="PANTHER" id="PTHR39081:SF1">
    <property type="entry name" value="MUT7-C RNASE DOMAIN-CONTAINING PROTEIN"/>
    <property type="match status" value="1"/>
</dbReference>